<evidence type="ECO:0000256" key="2">
    <source>
        <dbReference type="SAM" id="Phobius"/>
    </source>
</evidence>
<keyword evidence="4" id="KW-1185">Reference proteome</keyword>
<feature type="transmembrane region" description="Helical" evidence="2">
    <location>
        <begin position="164"/>
        <end position="184"/>
    </location>
</feature>
<feature type="repeat" description="ANK" evidence="1">
    <location>
        <begin position="134"/>
        <end position="156"/>
    </location>
</feature>
<evidence type="ECO:0000256" key="1">
    <source>
        <dbReference type="PROSITE-ProRule" id="PRU00023"/>
    </source>
</evidence>
<dbReference type="PROSITE" id="PS50088">
    <property type="entry name" value="ANK_REPEAT"/>
    <property type="match status" value="1"/>
</dbReference>
<keyword evidence="2" id="KW-0812">Transmembrane</keyword>
<keyword evidence="2" id="KW-1133">Transmembrane helix</keyword>
<keyword evidence="1" id="KW-0040">ANK repeat</keyword>
<dbReference type="Pfam" id="PF13637">
    <property type="entry name" value="Ank_4"/>
    <property type="match status" value="1"/>
</dbReference>
<dbReference type="AlphaFoldDB" id="A0A448WIJ2"/>
<dbReference type="SMART" id="SM00248">
    <property type="entry name" value="ANK"/>
    <property type="match status" value="2"/>
</dbReference>
<accession>A0A448WIJ2</accession>
<dbReference type="Proteomes" id="UP000784294">
    <property type="component" value="Unassembled WGS sequence"/>
</dbReference>
<sequence>MLAAQNNHPSVVRLLLSPTANLNFASALAVRRSSASASNAFPSPTISGTFGIKSSHGKNLWPLGSEIRDSSTLASGNLSSVMLVADGEVSKKATSVLRLHQPPASGDQTALDGGNPLAADLSWMQARLNACDVYGRTALHRAVANGHEECVDILIEVFIFFPYIIKYSVFHSYIFICISIFAYICPVV</sequence>
<evidence type="ECO:0000313" key="4">
    <source>
        <dbReference type="Proteomes" id="UP000784294"/>
    </source>
</evidence>
<keyword evidence="2" id="KW-0472">Membrane</keyword>
<dbReference type="EMBL" id="CAAALY010015319">
    <property type="protein sequence ID" value="VEL12624.1"/>
    <property type="molecule type" value="Genomic_DNA"/>
</dbReference>
<dbReference type="PROSITE" id="PS50297">
    <property type="entry name" value="ANK_REP_REGION"/>
    <property type="match status" value="1"/>
</dbReference>
<organism evidence="3 4">
    <name type="scientific">Protopolystoma xenopodis</name>
    <dbReference type="NCBI Taxonomy" id="117903"/>
    <lineage>
        <taxon>Eukaryota</taxon>
        <taxon>Metazoa</taxon>
        <taxon>Spiralia</taxon>
        <taxon>Lophotrochozoa</taxon>
        <taxon>Platyhelminthes</taxon>
        <taxon>Monogenea</taxon>
        <taxon>Polyopisthocotylea</taxon>
        <taxon>Polystomatidea</taxon>
        <taxon>Polystomatidae</taxon>
        <taxon>Protopolystoma</taxon>
    </lineage>
</organism>
<dbReference type="InterPro" id="IPR002110">
    <property type="entry name" value="Ankyrin_rpt"/>
</dbReference>
<dbReference type="SUPFAM" id="SSF48403">
    <property type="entry name" value="Ankyrin repeat"/>
    <property type="match status" value="1"/>
</dbReference>
<reference evidence="3" key="1">
    <citation type="submission" date="2018-11" db="EMBL/GenBank/DDBJ databases">
        <authorList>
            <consortium name="Pathogen Informatics"/>
        </authorList>
    </citation>
    <scope>NUCLEOTIDE SEQUENCE</scope>
</reference>
<comment type="caution">
    <text evidence="3">The sequence shown here is derived from an EMBL/GenBank/DDBJ whole genome shotgun (WGS) entry which is preliminary data.</text>
</comment>
<dbReference type="InterPro" id="IPR036770">
    <property type="entry name" value="Ankyrin_rpt-contain_sf"/>
</dbReference>
<proteinExistence type="predicted"/>
<gene>
    <name evidence="3" type="ORF">PXEA_LOCUS6064</name>
</gene>
<name>A0A448WIJ2_9PLAT</name>
<dbReference type="OrthoDB" id="7464126at2759"/>
<dbReference type="Pfam" id="PF00023">
    <property type="entry name" value="Ank"/>
    <property type="match status" value="1"/>
</dbReference>
<evidence type="ECO:0000313" key="3">
    <source>
        <dbReference type="EMBL" id="VEL12624.1"/>
    </source>
</evidence>
<dbReference type="Gene3D" id="1.25.40.20">
    <property type="entry name" value="Ankyrin repeat-containing domain"/>
    <property type="match status" value="1"/>
</dbReference>
<protein>
    <submittedName>
        <fullName evidence="3">Uncharacterized protein</fullName>
    </submittedName>
</protein>